<protein>
    <submittedName>
        <fullName evidence="2">Uncharacterized protein</fullName>
    </submittedName>
</protein>
<dbReference type="RefSeq" id="WP_316661067.1">
    <property type="nucleotide sequence ID" value="NZ_JAWHTF010000001.1"/>
</dbReference>
<organism evidence="2 3">
    <name type="scientific">Gilvirhabdus luticola</name>
    <dbReference type="NCBI Taxonomy" id="3079858"/>
    <lineage>
        <taxon>Bacteria</taxon>
        <taxon>Pseudomonadati</taxon>
        <taxon>Bacteroidota</taxon>
        <taxon>Flavobacteriia</taxon>
        <taxon>Flavobacteriales</taxon>
        <taxon>Flavobacteriaceae</taxon>
        <taxon>Gilvirhabdus</taxon>
    </lineage>
</organism>
<gene>
    <name evidence="2" type="ORF">RXV94_03480</name>
</gene>
<name>A0ABU3U4G3_9FLAO</name>
<keyword evidence="1" id="KW-0175">Coiled coil</keyword>
<dbReference type="EMBL" id="JAWHTF010000001">
    <property type="protein sequence ID" value="MDU8885207.1"/>
    <property type="molecule type" value="Genomic_DNA"/>
</dbReference>
<sequence>MKTNIRIKTIGLVNKILNKMDEKENDINDKIQIKQKEIEVEDDFNKKHELQRELQILTMRKEIEKTKEKLNNKKL</sequence>
<dbReference type="Proteomes" id="UP001268651">
    <property type="component" value="Unassembled WGS sequence"/>
</dbReference>
<evidence type="ECO:0000313" key="3">
    <source>
        <dbReference type="Proteomes" id="UP001268651"/>
    </source>
</evidence>
<evidence type="ECO:0000256" key="1">
    <source>
        <dbReference type="SAM" id="Coils"/>
    </source>
</evidence>
<reference evidence="2 3" key="1">
    <citation type="submission" date="2023-10" db="EMBL/GenBank/DDBJ databases">
        <title>Marimonas sp. nov. isolated from tidal mud flat.</title>
        <authorList>
            <person name="Jaincy N.J."/>
            <person name="Srinivasan S."/>
            <person name="Lee S.-S."/>
        </authorList>
    </citation>
    <scope>NUCLEOTIDE SEQUENCE [LARGE SCALE GENOMIC DNA]</scope>
    <source>
        <strain evidence="2 3">MJ-SS3</strain>
    </source>
</reference>
<proteinExistence type="predicted"/>
<accession>A0ABU3U4G3</accession>
<keyword evidence="3" id="KW-1185">Reference proteome</keyword>
<evidence type="ECO:0000313" key="2">
    <source>
        <dbReference type="EMBL" id="MDU8885207.1"/>
    </source>
</evidence>
<comment type="caution">
    <text evidence="2">The sequence shown here is derived from an EMBL/GenBank/DDBJ whole genome shotgun (WGS) entry which is preliminary data.</text>
</comment>
<feature type="coiled-coil region" evidence="1">
    <location>
        <begin position="17"/>
        <end position="67"/>
    </location>
</feature>